<feature type="region of interest" description="Disordered" evidence="1">
    <location>
        <begin position="248"/>
        <end position="267"/>
    </location>
</feature>
<protein>
    <recommendedName>
        <fullName evidence="6">Transmembrane protein</fullName>
    </recommendedName>
</protein>
<dbReference type="OrthoDB" id="2576311at2759"/>
<accession>A0A5C3LBA7</accession>
<evidence type="ECO:0008006" key="6">
    <source>
        <dbReference type="Google" id="ProtNLM"/>
    </source>
</evidence>
<keyword evidence="3" id="KW-0732">Signal</keyword>
<keyword evidence="2" id="KW-0812">Transmembrane</keyword>
<name>A0A5C3LBA7_COPMA</name>
<dbReference type="STRING" id="230819.A0A5C3LBA7"/>
<feature type="compositionally biased region" description="Polar residues" evidence="1">
    <location>
        <begin position="290"/>
        <end position="307"/>
    </location>
</feature>
<feature type="chain" id="PRO_5022782056" description="Transmembrane protein" evidence="3">
    <location>
        <begin position="20"/>
        <end position="319"/>
    </location>
</feature>
<dbReference type="Proteomes" id="UP000307440">
    <property type="component" value="Unassembled WGS sequence"/>
</dbReference>
<proteinExistence type="predicted"/>
<keyword evidence="5" id="KW-1185">Reference proteome</keyword>
<sequence length="319" mass="33676">MVNARTIISLVAFAVGATAQSTNVVCPDDFAWASNSLGQNPCLVSSYLQSACGSTVTVNLIPAGTHYTGPQSLGQATVCNCNTVVYSLTSACGACQGRAVWNWTDWSVNCTPEGTSIARFPRQIPDGTEAPEWAFLDVTTNPGETWDPVQARLAAVLPPSSSSVPIPQNTNTNLPPIQTSPLNPPAAEQQSTTNAGAIAGGVVGGLVFLVTVGLAVFWFVLRKKRTSETGVPSNFVIDENIRPNPIPVAASPPPMSQRTGTSPYSPSPYYGDESFDVRDAHRAPSVIQTTLTTRRSQESFNVSQFGSPQPRGYTGAAEV</sequence>
<evidence type="ECO:0000256" key="1">
    <source>
        <dbReference type="SAM" id="MobiDB-lite"/>
    </source>
</evidence>
<reference evidence="4 5" key="1">
    <citation type="journal article" date="2019" name="Nat. Ecol. Evol.">
        <title>Megaphylogeny resolves global patterns of mushroom evolution.</title>
        <authorList>
            <person name="Varga T."/>
            <person name="Krizsan K."/>
            <person name="Foldi C."/>
            <person name="Dima B."/>
            <person name="Sanchez-Garcia M."/>
            <person name="Sanchez-Ramirez S."/>
            <person name="Szollosi G.J."/>
            <person name="Szarkandi J.G."/>
            <person name="Papp V."/>
            <person name="Albert L."/>
            <person name="Andreopoulos W."/>
            <person name="Angelini C."/>
            <person name="Antonin V."/>
            <person name="Barry K.W."/>
            <person name="Bougher N.L."/>
            <person name="Buchanan P."/>
            <person name="Buyck B."/>
            <person name="Bense V."/>
            <person name="Catcheside P."/>
            <person name="Chovatia M."/>
            <person name="Cooper J."/>
            <person name="Damon W."/>
            <person name="Desjardin D."/>
            <person name="Finy P."/>
            <person name="Geml J."/>
            <person name="Haridas S."/>
            <person name="Hughes K."/>
            <person name="Justo A."/>
            <person name="Karasinski D."/>
            <person name="Kautmanova I."/>
            <person name="Kiss B."/>
            <person name="Kocsube S."/>
            <person name="Kotiranta H."/>
            <person name="LaButti K.M."/>
            <person name="Lechner B.E."/>
            <person name="Liimatainen K."/>
            <person name="Lipzen A."/>
            <person name="Lukacs Z."/>
            <person name="Mihaltcheva S."/>
            <person name="Morgado L.N."/>
            <person name="Niskanen T."/>
            <person name="Noordeloos M.E."/>
            <person name="Ohm R.A."/>
            <person name="Ortiz-Santana B."/>
            <person name="Ovrebo C."/>
            <person name="Racz N."/>
            <person name="Riley R."/>
            <person name="Savchenko A."/>
            <person name="Shiryaev A."/>
            <person name="Soop K."/>
            <person name="Spirin V."/>
            <person name="Szebenyi C."/>
            <person name="Tomsovsky M."/>
            <person name="Tulloss R.E."/>
            <person name="Uehling J."/>
            <person name="Grigoriev I.V."/>
            <person name="Vagvolgyi C."/>
            <person name="Papp T."/>
            <person name="Martin F.M."/>
            <person name="Miettinen O."/>
            <person name="Hibbett D.S."/>
            <person name="Nagy L.G."/>
        </authorList>
    </citation>
    <scope>NUCLEOTIDE SEQUENCE [LARGE SCALE GENOMIC DNA]</scope>
    <source>
        <strain evidence="4 5">CBS 121175</strain>
    </source>
</reference>
<dbReference type="AlphaFoldDB" id="A0A5C3LBA7"/>
<keyword evidence="2" id="KW-0472">Membrane</keyword>
<feature type="signal peptide" evidence="3">
    <location>
        <begin position="1"/>
        <end position="19"/>
    </location>
</feature>
<evidence type="ECO:0000313" key="5">
    <source>
        <dbReference type="Proteomes" id="UP000307440"/>
    </source>
</evidence>
<dbReference type="EMBL" id="ML210147">
    <property type="protein sequence ID" value="TFK30080.1"/>
    <property type="molecule type" value="Genomic_DNA"/>
</dbReference>
<feature type="region of interest" description="Disordered" evidence="1">
    <location>
        <begin position="290"/>
        <end position="319"/>
    </location>
</feature>
<evidence type="ECO:0000256" key="3">
    <source>
        <dbReference type="SAM" id="SignalP"/>
    </source>
</evidence>
<feature type="transmembrane region" description="Helical" evidence="2">
    <location>
        <begin position="197"/>
        <end position="221"/>
    </location>
</feature>
<gene>
    <name evidence="4" type="ORF">FA15DRAFT_663425</name>
</gene>
<organism evidence="4 5">
    <name type="scientific">Coprinopsis marcescibilis</name>
    <name type="common">Agaric fungus</name>
    <name type="synonym">Psathyrella marcescibilis</name>
    <dbReference type="NCBI Taxonomy" id="230819"/>
    <lineage>
        <taxon>Eukaryota</taxon>
        <taxon>Fungi</taxon>
        <taxon>Dikarya</taxon>
        <taxon>Basidiomycota</taxon>
        <taxon>Agaricomycotina</taxon>
        <taxon>Agaricomycetes</taxon>
        <taxon>Agaricomycetidae</taxon>
        <taxon>Agaricales</taxon>
        <taxon>Agaricineae</taxon>
        <taxon>Psathyrellaceae</taxon>
        <taxon>Coprinopsis</taxon>
    </lineage>
</organism>
<evidence type="ECO:0000313" key="4">
    <source>
        <dbReference type="EMBL" id="TFK30080.1"/>
    </source>
</evidence>
<evidence type="ECO:0000256" key="2">
    <source>
        <dbReference type="SAM" id="Phobius"/>
    </source>
</evidence>
<keyword evidence="2" id="KW-1133">Transmembrane helix</keyword>